<dbReference type="GO" id="GO:0006508">
    <property type="term" value="P:proteolysis"/>
    <property type="evidence" value="ECO:0007669"/>
    <property type="project" value="InterPro"/>
</dbReference>
<evidence type="ECO:0000313" key="3">
    <source>
        <dbReference type="Proteomes" id="UP000004358"/>
    </source>
</evidence>
<name>A3ZMU1_9BACT</name>
<comment type="caution">
    <text evidence="2">The sequence shown here is derived from an EMBL/GenBank/DDBJ whole genome shotgun (WGS) entry which is preliminary data.</text>
</comment>
<dbReference type="EMBL" id="AANZ01000002">
    <property type="protein sequence ID" value="EAQ82267.1"/>
    <property type="molecule type" value="Genomic_DNA"/>
</dbReference>
<dbReference type="Pfam" id="PF04389">
    <property type="entry name" value="Peptidase_M28"/>
    <property type="match status" value="1"/>
</dbReference>
<dbReference type="OrthoDB" id="9762302at2"/>
<dbReference type="STRING" id="314230.DSM3645_01095"/>
<dbReference type="CDD" id="cd05640">
    <property type="entry name" value="M28_like"/>
    <property type="match status" value="1"/>
</dbReference>
<dbReference type="PANTHER" id="PTHR12147:SF26">
    <property type="entry name" value="PEPTIDASE M28 DOMAIN-CONTAINING PROTEIN"/>
    <property type="match status" value="1"/>
</dbReference>
<dbReference type="InterPro" id="IPR007484">
    <property type="entry name" value="Peptidase_M28"/>
</dbReference>
<organism evidence="2 3">
    <name type="scientific">Blastopirellula marina DSM 3645</name>
    <dbReference type="NCBI Taxonomy" id="314230"/>
    <lineage>
        <taxon>Bacteria</taxon>
        <taxon>Pseudomonadati</taxon>
        <taxon>Planctomycetota</taxon>
        <taxon>Planctomycetia</taxon>
        <taxon>Pirellulales</taxon>
        <taxon>Pirellulaceae</taxon>
        <taxon>Blastopirellula</taxon>
    </lineage>
</organism>
<sequence length="312" mass="34953">MTIDSTEIREHLVKHVDCLAGLIGVRTLHHPAAIEATIGYITQQWTASGYEVRQQSYDALEGQATNLIVETRGSKRPEQIILLGAHYDSTPSTPGADDNASAVAVMLEVARLLQGHVGQRTLRCVAFACEEAPYFNLGAMGSQHHAREARKQDEQIVGMLCLEMVGYFRDDPHSQQIPETIPKIFHPLFPTTGNFLAAVGNLRSWSLNWIFRRGFKQGSQLPLWSLNLPERVHEIRRSDNSSFWDQNYPALMLTDTSFLRNPHYHQPTDTPDTLDYDRMTEVTLGVAAAVKRLLKRRNASTIIDANPPGISI</sequence>
<dbReference type="Gene3D" id="3.40.630.10">
    <property type="entry name" value="Zn peptidases"/>
    <property type="match status" value="1"/>
</dbReference>
<dbReference type="SUPFAM" id="SSF53187">
    <property type="entry name" value="Zn-dependent exopeptidases"/>
    <property type="match status" value="1"/>
</dbReference>
<dbReference type="AlphaFoldDB" id="A3ZMU1"/>
<dbReference type="RefSeq" id="WP_002650109.1">
    <property type="nucleotide sequence ID" value="NZ_AANZ01000002.1"/>
</dbReference>
<dbReference type="Proteomes" id="UP000004358">
    <property type="component" value="Unassembled WGS sequence"/>
</dbReference>
<dbReference type="PANTHER" id="PTHR12147">
    <property type="entry name" value="METALLOPEPTIDASE M28 FAMILY MEMBER"/>
    <property type="match status" value="1"/>
</dbReference>
<gene>
    <name evidence="2" type="ORF">DSM3645_01095</name>
</gene>
<dbReference type="InterPro" id="IPR045175">
    <property type="entry name" value="M28_fam"/>
</dbReference>
<feature type="domain" description="Peptidase M28" evidence="1">
    <location>
        <begin position="66"/>
        <end position="289"/>
    </location>
</feature>
<accession>A3ZMU1</accession>
<protein>
    <recommendedName>
        <fullName evidence="1">Peptidase M28 domain-containing protein</fullName>
    </recommendedName>
</protein>
<dbReference type="GO" id="GO:0008235">
    <property type="term" value="F:metalloexopeptidase activity"/>
    <property type="evidence" value="ECO:0007669"/>
    <property type="project" value="InterPro"/>
</dbReference>
<reference evidence="2 3" key="1">
    <citation type="submission" date="2006-02" db="EMBL/GenBank/DDBJ databases">
        <authorList>
            <person name="Amann R."/>
            <person name="Ferriera S."/>
            <person name="Johnson J."/>
            <person name="Kravitz S."/>
            <person name="Halpern A."/>
            <person name="Remington K."/>
            <person name="Beeson K."/>
            <person name="Tran B."/>
            <person name="Rogers Y.-H."/>
            <person name="Friedman R."/>
            <person name="Venter J.C."/>
        </authorList>
    </citation>
    <scope>NUCLEOTIDE SEQUENCE [LARGE SCALE GENOMIC DNA]</scope>
    <source>
        <strain evidence="2 3">DSM 3645</strain>
    </source>
</reference>
<evidence type="ECO:0000313" key="2">
    <source>
        <dbReference type="EMBL" id="EAQ82267.1"/>
    </source>
</evidence>
<evidence type="ECO:0000259" key="1">
    <source>
        <dbReference type="Pfam" id="PF04389"/>
    </source>
</evidence>
<proteinExistence type="predicted"/>
<dbReference type="HOGENOM" id="CLU_048743_0_0_0"/>